<sequence>MQWYELMQRIQDVFNGTNLGIDTRLGLTIPHNAGVTANGVVMIGRGQEQKDDNVHLKVTLYLEAWTKTGTKEFDKGYPQLVDLENKVDAILLAFRKACGELNEDVCVLDCGFQIVDLHVVNKVGDHDSIRPLLGTQYTIEARLFDLNEREDIY</sequence>
<name>A0A8S5LF53_9CAUD</name>
<proteinExistence type="predicted"/>
<dbReference type="EMBL" id="BK014703">
    <property type="protein sequence ID" value="DAD68489.1"/>
    <property type="molecule type" value="Genomic_DNA"/>
</dbReference>
<reference evidence="1" key="1">
    <citation type="journal article" date="2021" name="Proc. Natl. Acad. Sci. U.S.A.">
        <title>A Catalog of Tens of Thousands of Viruses from Human Metagenomes Reveals Hidden Associations with Chronic Diseases.</title>
        <authorList>
            <person name="Tisza M.J."/>
            <person name="Buck C.B."/>
        </authorList>
    </citation>
    <scope>NUCLEOTIDE SEQUENCE</scope>
    <source>
        <strain evidence="1">Cttkn18</strain>
    </source>
</reference>
<evidence type="ECO:0000313" key="1">
    <source>
        <dbReference type="EMBL" id="DAD68489.1"/>
    </source>
</evidence>
<accession>A0A8S5LF53</accession>
<organism evidence="1">
    <name type="scientific">Siphoviridae sp. cttkn18</name>
    <dbReference type="NCBI Taxonomy" id="2823607"/>
    <lineage>
        <taxon>Viruses</taxon>
        <taxon>Duplodnaviria</taxon>
        <taxon>Heunggongvirae</taxon>
        <taxon>Uroviricota</taxon>
        <taxon>Caudoviricetes</taxon>
    </lineage>
</organism>
<protein>
    <submittedName>
        <fullName evidence="1">Uncharacterized protein</fullName>
    </submittedName>
</protein>